<dbReference type="Pfam" id="PF01430">
    <property type="entry name" value="HSP33"/>
    <property type="match status" value="1"/>
</dbReference>
<dbReference type="SUPFAM" id="SSF64397">
    <property type="entry name" value="Hsp33 domain"/>
    <property type="match status" value="1"/>
</dbReference>
<dbReference type="RefSeq" id="WP_078784132.1">
    <property type="nucleotide sequence ID" value="NZ_FUYF01000004.1"/>
</dbReference>
<dbReference type="GO" id="GO:0005737">
    <property type="term" value="C:cytoplasm"/>
    <property type="evidence" value="ECO:0007669"/>
    <property type="project" value="UniProtKB-SubCell"/>
</dbReference>
<evidence type="ECO:0000256" key="1">
    <source>
        <dbReference type="ARBA" id="ARBA00022490"/>
    </source>
</evidence>
<dbReference type="CDD" id="cd00498">
    <property type="entry name" value="Hsp33"/>
    <property type="match status" value="1"/>
</dbReference>
<comment type="subcellular location">
    <subcellularLocation>
        <location evidence="6">Cytoplasm</location>
    </subcellularLocation>
</comment>
<dbReference type="GO" id="GO:0044183">
    <property type="term" value="F:protein folding chaperone"/>
    <property type="evidence" value="ECO:0007669"/>
    <property type="project" value="TreeGrafter"/>
</dbReference>
<keyword evidence="3 6" id="KW-1015">Disulfide bond</keyword>
<dbReference type="Gene3D" id="3.90.1280.10">
    <property type="entry name" value="HSP33 redox switch-like"/>
    <property type="match status" value="1"/>
</dbReference>
<name>A0A1T4WWI7_9FIRM</name>
<dbReference type="SUPFAM" id="SSF118352">
    <property type="entry name" value="HSP33 redox switch-like"/>
    <property type="match status" value="1"/>
</dbReference>
<dbReference type="NCBIfam" id="NF001033">
    <property type="entry name" value="PRK00114.1"/>
    <property type="match status" value="1"/>
</dbReference>
<dbReference type="GO" id="GO:0042026">
    <property type="term" value="P:protein refolding"/>
    <property type="evidence" value="ECO:0007669"/>
    <property type="project" value="TreeGrafter"/>
</dbReference>
<keyword evidence="8" id="KW-1185">Reference proteome</keyword>
<protein>
    <recommendedName>
        <fullName evidence="6">33 kDa chaperonin</fullName>
    </recommendedName>
    <alternativeName>
        <fullName evidence="6">Heat shock protein 33 homolog</fullName>
        <shortName evidence="6">HSP33</shortName>
    </alternativeName>
</protein>
<feature type="disulfide bond" description="Redox-active" evidence="6">
    <location>
        <begin position="240"/>
        <end position="242"/>
    </location>
</feature>
<dbReference type="STRING" id="745368.SAMN02745178_01148"/>
<organism evidence="7 8">
    <name type="scientific">Gemmiger formicilis</name>
    <dbReference type="NCBI Taxonomy" id="745368"/>
    <lineage>
        <taxon>Bacteria</taxon>
        <taxon>Bacillati</taxon>
        <taxon>Bacillota</taxon>
        <taxon>Clostridia</taxon>
        <taxon>Eubacteriales</taxon>
        <taxon>Gemmiger</taxon>
    </lineage>
</organism>
<dbReference type="AlphaFoldDB" id="A0A1T4WWI7"/>
<dbReference type="InterPro" id="IPR016154">
    <property type="entry name" value="Heat_shock_Hsp33_C"/>
</dbReference>
<dbReference type="EMBL" id="FUYF01000004">
    <property type="protein sequence ID" value="SKA81713.1"/>
    <property type="molecule type" value="Genomic_DNA"/>
</dbReference>
<comment type="PTM">
    <text evidence="6">Under oxidizing conditions two disulfide bonds are formed involving the reactive cysteines. Under reducing conditions zinc is bound to the reactive cysteines and the protein is inactive.</text>
</comment>
<evidence type="ECO:0000256" key="3">
    <source>
        <dbReference type="ARBA" id="ARBA00023157"/>
    </source>
</evidence>
<dbReference type="HAMAP" id="MF_00117">
    <property type="entry name" value="HslO"/>
    <property type="match status" value="1"/>
</dbReference>
<evidence type="ECO:0000256" key="5">
    <source>
        <dbReference type="ARBA" id="ARBA00023284"/>
    </source>
</evidence>
<keyword evidence="2 6" id="KW-0862">Zinc</keyword>
<dbReference type="OrthoDB" id="9776534at2"/>
<evidence type="ECO:0000313" key="7">
    <source>
        <dbReference type="EMBL" id="SKA81713.1"/>
    </source>
</evidence>
<comment type="similarity">
    <text evidence="6">Belongs to the HSP33 family.</text>
</comment>
<reference evidence="7 8" key="1">
    <citation type="submission" date="2017-02" db="EMBL/GenBank/DDBJ databases">
        <authorList>
            <person name="Peterson S.W."/>
        </authorList>
    </citation>
    <scope>NUCLEOTIDE SEQUENCE [LARGE SCALE GENOMIC DNA]</scope>
    <source>
        <strain evidence="7 8">ATCC 27749</strain>
    </source>
</reference>
<dbReference type="GeneID" id="93337625"/>
<evidence type="ECO:0000256" key="4">
    <source>
        <dbReference type="ARBA" id="ARBA00023186"/>
    </source>
</evidence>
<keyword evidence="1 6" id="KW-0963">Cytoplasm</keyword>
<evidence type="ECO:0000313" key="8">
    <source>
        <dbReference type="Proteomes" id="UP000190286"/>
    </source>
</evidence>
<accession>A0A1T4WWI7</accession>
<sequence>MEQNHNMLRGISENGGIVFYGVDSTEIVREMERLHKTSAVTTAALGRLLTATSMMGIMLKSTQDSVTLQIKGGGPAGRLLAVSDGTGNVKGYVEHPVVELPPRADGHLNVGAAVGKDGTLDVIRDLGMREPYIGQVPLTSGEIAEDITTYFAISEQVPTVCALGVLVDKDLSVRCAGGFVVQLLPGATEEEIEHLEKNIKAMPSVTTMLEEGRSVRDMLELALAGFAPDILDSYHVTYKCDCGLERVEKMIRSLGKKEVERMRDEDPVAEVNCQFCNKNYKVDLNELLKNWPSTVENVPSENA</sequence>
<dbReference type="PIRSF" id="PIRSF005261">
    <property type="entry name" value="Heat_shock_Hsp33"/>
    <property type="match status" value="1"/>
</dbReference>
<keyword evidence="5 6" id="KW-0676">Redox-active center</keyword>
<gene>
    <name evidence="6" type="primary">hslO</name>
    <name evidence="7" type="ORF">SAMN02745178_01148</name>
</gene>
<dbReference type="PANTHER" id="PTHR30111:SF1">
    <property type="entry name" value="33 KDA CHAPERONIN"/>
    <property type="match status" value="1"/>
</dbReference>
<dbReference type="Gene3D" id="3.55.30.10">
    <property type="entry name" value="Hsp33 domain"/>
    <property type="match status" value="1"/>
</dbReference>
<feature type="disulfide bond" description="Redox-active" evidence="6">
    <location>
        <begin position="273"/>
        <end position="276"/>
    </location>
</feature>
<dbReference type="Proteomes" id="UP000190286">
    <property type="component" value="Unassembled WGS sequence"/>
</dbReference>
<dbReference type="PANTHER" id="PTHR30111">
    <property type="entry name" value="33 KDA CHAPERONIN"/>
    <property type="match status" value="1"/>
</dbReference>
<dbReference type="GO" id="GO:0051082">
    <property type="term" value="F:unfolded protein binding"/>
    <property type="evidence" value="ECO:0007669"/>
    <property type="project" value="UniProtKB-UniRule"/>
</dbReference>
<evidence type="ECO:0000256" key="2">
    <source>
        <dbReference type="ARBA" id="ARBA00022833"/>
    </source>
</evidence>
<proteinExistence type="inferred from homology"/>
<dbReference type="InterPro" id="IPR016153">
    <property type="entry name" value="Heat_shock_Hsp33_N"/>
</dbReference>
<keyword evidence="4 6" id="KW-0143">Chaperone</keyword>
<evidence type="ECO:0000256" key="6">
    <source>
        <dbReference type="HAMAP-Rule" id="MF_00117"/>
    </source>
</evidence>
<comment type="function">
    <text evidence="6">Redox regulated molecular chaperone. Protects both thermally unfolding and oxidatively damaged proteins from irreversible aggregation. Plays an important role in the bacterial defense system toward oxidative stress.</text>
</comment>
<dbReference type="InterPro" id="IPR000397">
    <property type="entry name" value="Heat_shock_Hsp33"/>
</dbReference>